<accession>A0A9X3AQD4</accession>
<keyword evidence="1" id="KW-0732">Signal</keyword>
<organism evidence="2 3">
    <name type="scientific">Thalassolituus pacificus</name>
    <dbReference type="NCBI Taxonomy" id="2975440"/>
    <lineage>
        <taxon>Bacteria</taxon>
        <taxon>Pseudomonadati</taxon>
        <taxon>Pseudomonadota</taxon>
        <taxon>Gammaproteobacteria</taxon>
        <taxon>Oceanospirillales</taxon>
        <taxon>Oceanospirillaceae</taxon>
        <taxon>Thalassolituus</taxon>
    </lineage>
</organism>
<evidence type="ECO:0000313" key="3">
    <source>
        <dbReference type="Proteomes" id="UP001147830"/>
    </source>
</evidence>
<dbReference type="SUPFAM" id="SSF53850">
    <property type="entry name" value="Periplasmic binding protein-like II"/>
    <property type="match status" value="1"/>
</dbReference>
<reference evidence="2" key="1">
    <citation type="journal article" date="2022" name="Front. Microbiol.">
        <title>Genome-based taxonomic rearrangement of Oceanobacter-related bacteria including the description of Thalassolituus hydrocarbonoclasticus sp. nov. and Thalassolituus pacificus sp. nov. and emended description of the genus Thalassolituus.</title>
        <authorList>
            <person name="Dong C."/>
            <person name="Wei L."/>
            <person name="Wang J."/>
            <person name="Lai Q."/>
            <person name="Huang Z."/>
            <person name="Shao Z."/>
        </authorList>
    </citation>
    <scope>NUCLEOTIDE SEQUENCE</scope>
    <source>
        <strain evidence="2">59MF3M-4</strain>
    </source>
</reference>
<evidence type="ECO:0000256" key="1">
    <source>
        <dbReference type="SAM" id="SignalP"/>
    </source>
</evidence>
<feature type="signal peptide" evidence="1">
    <location>
        <begin position="1"/>
        <end position="23"/>
    </location>
</feature>
<evidence type="ECO:0000313" key="2">
    <source>
        <dbReference type="EMBL" id="MCT7358070.1"/>
    </source>
</evidence>
<protein>
    <submittedName>
        <fullName evidence="2">ABC transporter substrate-binding protein</fullName>
    </submittedName>
</protein>
<comment type="caution">
    <text evidence="2">The sequence shown here is derived from an EMBL/GenBank/DDBJ whole genome shotgun (WGS) entry which is preliminary data.</text>
</comment>
<reference evidence="2" key="2">
    <citation type="submission" date="2022-08" db="EMBL/GenBank/DDBJ databases">
        <authorList>
            <person name="Dong C."/>
        </authorList>
    </citation>
    <scope>NUCLEOTIDE SEQUENCE</scope>
    <source>
        <strain evidence="2">59MF3M-4</strain>
    </source>
</reference>
<keyword evidence="3" id="KW-1185">Reference proteome</keyword>
<name>A0A9X3AQD4_9GAMM</name>
<gene>
    <name evidence="2" type="ORF">NYR02_03420</name>
</gene>
<dbReference type="RefSeq" id="WP_260974993.1">
    <property type="nucleotide sequence ID" value="NZ_JAOANI010000012.1"/>
</dbReference>
<dbReference type="Gene3D" id="3.40.190.10">
    <property type="entry name" value="Periplasmic binding protein-like II"/>
    <property type="match status" value="2"/>
</dbReference>
<dbReference type="AlphaFoldDB" id="A0A9X3AQD4"/>
<sequence length="259" mass="29299">MGTVSRLFWLITAFMLLSAPASAEPASGNQSAALTNGQFAPDTLVIGVETTDYAPYYHIQNDRYSGLARDILDSFLTDAHLMADYYPLPVPRLFMLFTQQQLDFKFPDNPQWSENLKAGLTIHYSQPVVQVTEAVMILKDHQGPVRNIGTILGFTTPGINAEIKRGELSLTQVNGMEQMLKMLENQRIDGIYFNTRVAQEAATERAEPLTLITLNSIAPYRYAYYLSSIKHPQLIERFDRFMQENPEVIRAIRQSYSVP</sequence>
<dbReference type="Proteomes" id="UP001147830">
    <property type="component" value="Unassembled WGS sequence"/>
</dbReference>
<feature type="chain" id="PRO_5040975182" evidence="1">
    <location>
        <begin position="24"/>
        <end position="259"/>
    </location>
</feature>
<proteinExistence type="predicted"/>
<dbReference type="EMBL" id="JAOANI010000012">
    <property type="protein sequence ID" value="MCT7358070.1"/>
    <property type="molecule type" value="Genomic_DNA"/>
</dbReference>